<gene>
    <name evidence="2" type="ORF">PECUL_23A003895</name>
</gene>
<dbReference type="EMBL" id="OW240912">
    <property type="protein sequence ID" value="CAH2219855.1"/>
    <property type="molecule type" value="Genomic_DNA"/>
</dbReference>
<keyword evidence="3" id="KW-1185">Reference proteome</keyword>
<evidence type="ECO:0000313" key="3">
    <source>
        <dbReference type="Proteomes" id="UP001295444"/>
    </source>
</evidence>
<accession>A0AAD1VIK1</accession>
<protein>
    <submittedName>
        <fullName evidence="2">Uncharacterized protein</fullName>
    </submittedName>
</protein>
<proteinExistence type="predicted"/>
<dbReference type="Proteomes" id="UP001295444">
    <property type="component" value="Chromosome 01"/>
</dbReference>
<reference evidence="2" key="1">
    <citation type="submission" date="2022-03" db="EMBL/GenBank/DDBJ databases">
        <authorList>
            <person name="Alioto T."/>
            <person name="Alioto T."/>
            <person name="Gomez Garrido J."/>
        </authorList>
    </citation>
    <scope>NUCLEOTIDE SEQUENCE</scope>
</reference>
<feature type="region of interest" description="Disordered" evidence="1">
    <location>
        <begin position="1"/>
        <end position="35"/>
    </location>
</feature>
<feature type="compositionally biased region" description="Basic and acidic residues" evidence="1">
    <location>
        <begin position="1"/>
        <end position="22"/>
    </location>
</feature>
<dbReference type="AlphaFoldDB" id="A0AAD1VIK1"/>
<name>A0AAD1VIK1_PELCU</name>
<sequence>MGEGAGDCHDRGSHSIESRLPDTHTACEGTSSFSSSETHWICRLSHHAARETEPEVCGLWLSPGLFSCGGTTRPLRGLGLHEEAASGQPILGEARQLFL</sequence>
<evidence type="ECO:0000256" key="1">
    <source>
        <dbReference type="SAM" id="MobiDB-lite"/>
    </source>
</evidence>
<evidence type="ECO:0000313" key="2">
    <source>
        <dbReference type="EMBL" id="CAH2219855.1"/>
    </source>
</evidence>
<organism evidence="2 3">
    <name type="scientific">Pelobates cultripes</name>
    <name type="common">Western spadefoot toad</name>
    <dbReference type="NCBI Taxonomy" id="61616"/>
    <lineage>
        <taxon>Eukaryota</taxon>
        <taxon>Metazoa</taxon>
        <taxon>Chordata</taxon>
        <taxon>Craniata</taxon>
        <taxon>Vertebrata</taxon>
        <taxon>Euteleostomi</taxon>
        <taxon>Amphibia</taxon>
        <taxon>Batrachia</taxon>
        <taxon>Anura</taxon>
        <taxon>Pelobatoidea</taxon>
        <taxon>Pelobatidae</taxon>
        <taxon>Pelobates</taxon>
    </lineage>
</organism>